<dbReference type="PROSITE" id="PS00154">
    <property type="entry name" value="ATPASE_E1_E2"/>
    <property type="match status" value="1"/>
</dbReference>
<dbReference type="SFLD" id="SFLDF00027">
    <property type="entry name" value="p-type_atpase"/>
    <property type="match status" value="1"/>
</dbReference>
<comment type="similarity">
    <text evidence="2 18">Belongs to the cation transport ATPase (P-type) (TC 3.A.3) family. Type IB subfamily.</text>
</comment>
<organism evidence="20 21">
    <name type="scientific">Chitinasiproducens palmae</name>
    <dbReference type="NCBI Taxonomy" id="1770053"/>
    <lineage>
        <taxon>Bacteria</taxon>
        <taxon>Pseudomonadati</taxon>
        <taxon>Pseudomonadota</taxon>
        <taxon>Betaproteobacteria</taxon>
        <taxon>Burkholderiales</taxon>
        <taxon>Burkholderiaceae</taxon>
        <taxon>Chitinasiproducens</taxon>
    </lineage>
</organism>
<feature type="domain" description="HMA" evidence="19">
    <location>
        <begin position="85"/>
        <end position="150"/>
    </location>
</feature>
<dbReference type="OrthoDB" id="8552908at2"/>
<keyword evidence="5 18" id="KW-1003">Cell membrane</keyword>
<keyword evidence="16" id="KW-0406">Ion transport</keyword>
<dbReference type="Gene3D" id="3.30.70.100">
    <property type="match status" value="2"/>
</dbReference>
<evidence type="ECO:0000256" key="13">
    <source>
        <dbReference type="ARBA" id="ARBA00022967"/>
    </source>
</evidence>
<dbReference type="NCBIfam" id="TIGR01525">
    <property type="entry name" value="ATPase-IB_hvy"/>
    <property type="match status" value="1"/>
</dbReference>
<proteinExistence type="inferred from homology"/>
<keyword evidence="15" id="KW-0186">Copper</keyword>
<protein>
    <recommendedName>
        <fullName evidence="3">P-type Cu(+) transporter</fullName>
        <ecNumber evidence="3">7.2.2.8</ecNumber>
    </recommendedName>
</protein>
<dbReference type="InterPro" id="IPR036163">
    <property type="entry name" value="HMA_dom_sf"/>
</dbReference>
<feature type="transmembrane region" description="Helical" evidence="18">
    <location>
        <begin position="207"/>
        <end position="226"/>
    </location>
</feature>
<dbReference type="PANTHER" id="PTHR43520:SF8">
    <property type="entry name" value="P-TYPE CU(+) TRANSPORTER"/>
    <property type="match status" value="1"/>
</dbReference>
<dbReference type="InterPro" id="IPR059000">
    <property type="entry name" value="ATPase_P-type_domA"/>
</dbReference>
<evidence type="ECO:0000256" key="4">
    <source>
        <dbReference type="ARBA" id="ARBA00022448"/>
    </source>
</evidence>
<evidence type="ECO:0000256" key="17">
    <source>
        <dbReference type="ARBA" id="ARBA00023136"/>
    </source>
</evidence>
<evidence type="ECO:0000256" key="6">
    <source>
        <dbReference type="ARBA" id="ARBA00022692"/>
    </source>
</evidence>
<dbReference type="SUPFAM" id="SSF81653">
    <property type="entry name" value="Calcium ATPase, transduction domain A"/>
    <property type="match status" value="1"/>
</dbReference>
<dbReference type="SFLD" id="SFLDS00003">
    <property type="entry name" value="Haloacid_Dehalogenase"/>
    <property type="match status" value="1"/>
</dbReference>
<dbReference type="InterPro" id="IPR018303">
    <property type="entry name" value="ATPase_P-typ_P_site"/>
</dbReference>
<keyword evidence="6 18" id="KW-0812">Transmembrane</keyword>
<dbReference type="AlphaFoldDB" id="A0A1H2PIH8"/>
<dbReference type="InterPro" id="IPR017969">
    <property type="entry name" value="Heavy-metal-associated_CS"/>
</dbReference>
<dbReference type="InterPro" id="IPR006121">
    <property type="entry name" value="HMA_dom"/>
</dbReference>
<dbReference type="InterPro" id="IPR008250">
    <property type="entry name" value="ATPase_P-typ_transduc_dom_A_sf"/>
</dbReference>
<dbReference type="CDD" id="cd00371">
    <property type="entry name" value="HMA"/>
    <property type="match status" value="2"/>
</dbReference>
<evidence type="ECO:0000256" key="18">
    <source>
        <dbReference type="RuleBase" id="RU362081"/>
    </source>
</evidence>
<dbReference type="PROSITE" id="PS01229">
    <property type="entry name" value="COF_2"/>
    <property type="match status" value="1"/>
</dbReference>
<dbReference type="GO" id="GO:0060003">
    <property type="term" value="P:copper ion export"/>
    <property type="evidence" value="ECO:0007669"/>
    <property type="project" value="UniProtKB-ARBA"/>
</dbReference>
<dbReference type="FunFam" id="2.70.150.10:FF:000020">
    <property type="entry name" value="Copper-exporting P-type ATPase A"/>
    <property type="match status" value="1"/>
</dbReference>
<dbReference type="RefSeq" id="WP_091903460.1">
    <property type="nucleotide sequence ID" value="NZ_FNLO01000001.1"/>
</dbReference>
<dbReference type="GO" id="GO:0005524">
    <property type="term" value="F:ATP binding"/>
    <property type="evidence" value="ECO:0007669"/>
    <property type="project" value="UniProtKB-UniRule"/>
</dbReference>
<dbReference type="EC" id="7.2.2.8" evidence="3"/>
<keyword evidence="21" id="KW-1185">Reference proteome</keyword>
<dbReference type="FunFam" id="3.30.70.100:FF:000001">
    <property type="entry name" value="ATPase copper transporting beta"/>
    <property type="match status" value="1"/>
</dbReference>
<evidence type="ECO:0000256" key="2">
    <source>
        <dbReference type="ARBA" id="ARBA00006024"/>
    </source>
</evidence>
<reference evidence="21" key="1">
    <citation type="submission" date="2016-09" db="EMBL/GenBank/DDBJ databases">
        <authorList>
            <person name="Varghese N."/>
            <person name="Submissions S."/>
        </authorList>
    </citation>
    <scope>NUCLEOTIDE SEQUENCE [LARGE SCALE GENOMIC DNA]</scope>
    <source>
        <strain evidence="21">JS23</strain>
    </source>
</reference>
<evidence type="ECO:0000313" key="20">
    <source>
        <dbReference type="EMBL" id="SDV46096.1"/>
    </source>
</evidence>
<keyword evidence="11 18" id="KW-0067">ATP-binding</keyword>
<evidence type="ECO:0000256" key="10">
    <source>
        <dbReference type="ARBA" id="ARBA00022796"/>
    </source>
</evidence>
<evidence type="ECO:0000259" key="19">
    <source>
        <dbReference type="PROSITE" id="PS50846"/>
    </source>
</evidence>
<dbReference type="GO" id="GO:0140581">
    <property type="term" value="F:P-type monovalent copper transporter activity"/>
    <property type="evidence" value="ECO:0007669"/>
    <property type="project" value="UniProtKB-EC"/>
</dbReference>
<dbReference type="PANTHER" id="PTHR43520">
    <property type="entry name" value="ATP7, ISOFORM B"/>
    <property type="match status" value="1"/>
</dbReference>
<dbReference type="Pfam" id="PF00702">
    <property type="entry name" value="Hydrolase"/>
    <property type="match status" value="1"/>
</dbReference>
<dbReference type="Gene3D" id="3.40.1110.10">
    <property type="entry name" value="Calcium-transporting ATPase, cytoplasmic domain N"/>
    <property type="match status" value="1"/>
</dbReference>
<dbReference type="InterPro" id="IPR023214">
    <property type="entry name" value="HAD_sf"/>
</dbReference>
<evidence type="ECO:0000256" key="5">
    <source>
        <dbReference type="ARBA" id="ARBA00022475"/>
    </source>
</evidence>
<keyword evidence="17 18" id="KW-0472">Membrane</keyword>
<evidence type="ECO:0000256" key="9">
    <source>
        <dbReference type="ARBA" id="ARBA00022741"/>
    </source>
</evidence>
<keyword evidence="9 18" id="KW-0547">Nucleotide-binding</keyword>
<feature type="transmembrane region" description="Helical" evidence="18">
    <location>
        <begin position="421"/>
        <end position="442"/>
    </location>
</feature>
<keyword evidence="4" id="KW-0813">Transport</keyword>
<evidence type="ECO:0000256" key="11">
    <source>
        <dbReference type="ARBA" id="ARBA00022840"/>
    </source>
</evidence>
<feature type="domain" description="HMA" evidence="19">
    <location>
        <begin position="18"/>
        <end position="83"/>
    </location>
</feature>
<dbReference type="NCBIfam" id="TIGR00003">
    <property type="entry name" value="copper ion binding protein"/>
    <property type="match status" value="2"/>
</dbReference>
<sequence length="841" mass="87739">MNATASVTRGAPATPTGRALDLPIEGMSCASCVGRVEKALARTAGVHQVDVNLATGRAHVQTEAGAPLQPLLEAVRKAGYAVATRHAHLDIEGMSCASCVGRVEKALRAVPGVNQAAVNLATESADVEVLETVEESALIAAVARAGYRATPRVSADARATDQTSLQARRRRVRQREGWAMAASAVLTLPLLLPMVAMVAGADWMLPPIVQMALATVVQFVFGARFYRQGWAALRNRAGNMELLVALGTSAAYGMSVFEFWRDPHAHSHLYFEASAAVITLVRLGKWLESGAKRKTTEAIEALNALRPDTVRRRTDAGEETVPLAAVRVGDRLVIRPGERVPVDGVIAEGASHLDESLITGESLPQWRETGGTVVTGAIASDGQLVIDARAIGGDTMLSRIVRMVESAQAEKAPIQRLVDRVSAVFVPIIVTIAAVTAGGWFAAGAGVEQALLNAVAVLVIACPCALGLATPTALMAGTGAAARRGILIKNASALELAHRIEVVALDKTGTLTQGRPTLVAFETPDAAAGLARRRRSERPEQAEQVDLDAPQAREALRLAAAVQRGSDHPLARAVIAAADSAGIAVPAASDVRALAGRGVSGLVEGRRLVIGSTRWLHEAGITPAPAQADSATAAGHTGRSVSWLVDEGTRTVLALLAFGDPVKPSAADAIAALRRIGVQTVLVSGDQRAAVQQVATTLGIDAVEAEVLPADKAATVRRLQQPSAAGRRRVVAMVGDGINDAPALAAADVGIAMATGTDIAMEAADVTLMRGEPTLVAGAIEISRLTYRKIRQNLFWAFFYNVVGVPLAAFGLLDPVVAGAAMAFSSVSVVANALLLRRWRG</sequence>
<feature type="transmembrane region" description="Helical" evidence="18">
    <location>
        <begin position="819"/>
        <end position="836"/>
    </location>
</feature>
<dbReference type="Gene3D" id="2.70.150.10">
    <property type="entry name" value="Calcium-transporting ATPase, cytoplasmic transduction domain A"/>
    <property type="match status" value="1"/>
</dbReference>
<dbReference type="SUPFAM" id="SSF56784">
    <property type="entry name" value="HAD-like"/>
    <property type="match status" value="1"/>
</dbReference>
<dbReference type="CDD" id="cd02094">
    <property type="entry name" value="P-type_ATPase_Cu-like"/>
    <property type="match status" value="1"/>
</dbReference>
<dbReference type="InterPro" id="IPR006122">
    <property type="entry name" value="HMA_Cu_ion-bd"/>
</dbReference>
<accession>A0A1H2PIH8</accession>
<dbReference type="InterPro" id="IPR044492">
    <property type="entry name" value="P_typ_ATPase_HD_dom"/>
</dbReference>
<dbReference type="InterPro" id="IPR023299">
    <property type="entry name" value="ATPase_P-typ_cyto_dom_N"/>
</dbReference>
<dbReference type="PROSITE" id="PS50846">
    <property type="entry name" value="HMA_2"/>
    <property type="match status" value="2"/>
</dbReference>
<evidence type="ECO:0000256" key="15">
    <source>
        <dbReference type="ARBA" id="ARBA00023008"/>
    </source>
</evidence>
<dbReference type="PRINTS" id="PR00119">
    <property type="entry name" value="CATATPASE"/>
</dbReference>
<dbReference type="GO" id="GO:0043682">
    <property type="term" value="F:P-type divalent copper transporter activity"/>
    <property type="evidence" value="ECO:0007669"/>
    <property type="project" value="TreeGrafter"/>
</dbReference>
<feature type="transmembrane region" description="Helical" evidence="18">
    <location>
        <begin position="794"/>
        <end position="813"/>
    </location>
</feature>
<dbReference type="EMBL" id="FNLO01000001">
    <property type="protein sequence ID" value="SDV46096.1"/>
    <property type="molecule type" value="Genomic_DNA"/>
</dbReference>
<dbReference type="FunFam" id="3.30.70.100:FF:000005">
    <property type="entry name" value="Copper-exporting P-type ATPase A"/>
    <property type="match status" value="1"/>
</dbReference>
<dbReference type="GO" id="GO:0005507">
    <property type="term" value="F:copper ion binding"/>
    <property type="evidence" value="ECO:0007669"/>
    <property type="project" value="InterPro"/>
</dbReference>
<keyword evidence="10" id="KW-0187">Copper transport</keyword>
<dbReference type="SUPFAM" id="SSF81665">
    <property type="entry name" value="Calcium ATPase, transmembrane domain M"/>
    <property type="match status" value="1"/>
</dbReference>
<dbReference type="GO" id="GO:0016887">
    <property type="term" value="F:ATP hydrolysis activity"/>
    <property type="evidence" value="ECO:0007669"/>
    <property type="project" value="InterPro"/>
</dbReference>
<dbReference type="STRING" id="1770053.SAMN05216551_10172"/>
<dbReference type="InterPro" id="IPR036412">
    <property type="entry name" value="HAD-like_sf"/>
</dbReference>
<evidence type="ECO:0000256" key="3">
    <source>
        <dbReference type="ARBA" id="ARBA00012517"/>
    </source>
</evidence>
<dbReference type="Proteomes" id="UP000243719">
    <property type="component" value="Unassembled WGS sequence"/>
</dbReference>
<dbReference type="Pfam" id="PF00122">
    <property type="entry name" value="E1-E2_ATPase"/>
    <property type="match status" value="1"/>
</dbReference>
<keyword evidence="7 18" id="KW-0479">Metal-binding</keyword>
<dbReference type="GO" id="GO:0005886">
    <property type="term" value="C:plasma membrane"/>
    <property type="evidence" value="ECO:0007669"/>
    <property type="project" value="UniProtKB-SubCell"/>
</dbReference>
<dbReference type="PRINTS" id="PR00942">
    <property type="entry name" value="CUATPASEI"/>
</dbReference>
<feature type="transmembrane region" description="Helical" evidence="18">
    <location>
        <begin position="178"/>
        <end position="201"/>
    </location>
</feature>
<evidence type="ECO:0000256" key="1">
    <source>
        <dbReference type="ARBA" id="ARBA00004651"/>
    </source>
</evidence>
<dbReference type="InterPro" id="IPR001757">
    <property type="entry name" value="P_typ_ATPase"/>
</dbReference>
<evidence type="ECO:0000313" key="21">
    <source>
        <dbReference type="Proteomes" id="UP000243719"/>
    </source>
</evidence>
<evidence type="ECO:0000256" key="12">
    <source>
        <dbReference type="ARBA" id="ARBA00022842"/>
    </source>
</evidence>
<evidence type="ECO:0000256" key="7">
    <source>
        <dbReference type="ARBA" id="ARBA00022723"/>
    </source>
</evidence>
<keyword evidence="14 18" id="KW-1133">Transmembrane helix</keyword>
<keyword evidence="12" id="KW-0460">Magnesium</keyword>
<keyword evidence="8" id="KW-0677">Repeat</keyword>
<dbReference type="GO" id="GO:0055070">
    <property type="term" value="P:copper ion homeostasis"/>
    <property type="evidence" value="ECO:0007669"/>
    <property type="project" value="TreeGrafter"/>
</dbReference>
<dbReference type="SFLD" id="SFLDG00002">
    <property type="entry name" value="C1.7:_P-type_atpase_like"/>
    <property type="match status" value="1"/>
</dbReference>
<comment type="subcellular location">
    <subcellularLocation>
        <location evidence="1">Cell membrane</location>
        <topology evidence="1">Multi-pass membrane protein</topology>
    </subcellularLocation>
</comment>
<dbReference type="SUPFAM" id="SSF55008">
    <property type="entry name" value="HMA, heavy metal-associated domain"/>
    <property type="match status" value="2"/>
</dbReference>
<dbReference type="Gene3D" id="3.40.50.1000">
    <property type="entry name" value="HAD superfamily/HAD-like"/>
    <property type="match status" value="1"/>
</dbReference>
<evidence type="ECO:0000256" key="8">
    <source>
        <dbReference type="ARBA" id="ARBA00022737"/>
    </source>
</evidence>
<dbReference type="InterPro" id="IPR027256">
    <property type="entry name" value="P-typ_ATPase_IB"/>
</dbReference>
<evidence type="ECO:0000256" key="16">
    <source>
        <dbReference type="ARBA" id="ARBA00023065"/>
    </source>
</evidence>
<dbReference type="PROSITE" id="PS01047">
    <property type="entry name" value="HMA_1"/>
    <property type="match status" value="2"/>
</dbReference>
<dbReference type="Pfam" id="PF00403">
    <property type="entry name" value="HMA"/>
    <property type="match status" value="2"/>
</dbReference>
<dbReference type="NCBIfam" id="TIGR01494">
    <property type="entry name" value="ATPase_P-type"/>
    <property type="match status" value="2"/>
</dbReference>
<evidence type="ECO:0000256" key="14">
    <source>
        <dbReference type="ARBA" id="ARBA00022989"/>
    </source>
</evidence>
<feature type="transmembrane region" description="Helical" evidence="18">
    <location>
        <begin position="454"/>
        <end position="476"/>
    </location>
</feature>
<gene>
    <name evidence="20" type="ORF">SAMN05216551_10172</name>
</gene>
<name>A0A1H2PIH8_9BURK</name>
<dbReference type="InterPro" id="IPR023298">
    <property type="entry name" value="ATPase_P-typ_TM_dom_sf"/>
</dbReference>
<keyword evidence="13" id="KW-1278">Translocase</keyword>